<reference evidence="2 3" key="1">
    <citation type="submission" date="2023-07" db="EMBL/GenBank/DDBJ databases">
        <title>Genomic Encyclopedia of Type Strains, Phase IV (KMG-IV): sequencing the most valuable type-strain genomes for metagenomic binning, comparative biology and taxonomic classification.</title>
        <authorList>
            <person name="Goeker M."/>
        </authorList>
    </citation>
    <scope>NUCLEOTIDE SEQUENCE [LARGE SCALE GENOMIC DNA]</scope>
    <source>
        <strain evidence="2 3">DSM 19922</strain>
    </source>
</reference>
<organism evidence="2 3">
    <name type="scientific">Azospirillum picis</name>
    <dbReference type="NCBI Taxonomy" id="488438"/>
    <lineage>
        <taxon>Bacteria</taxon>
        <taxon>Pseudomonadati</taxon>
        <taxon>Pseudomonadota</taxon>
        <taxon>Alphaproteobacteria</taxon>
        <taxon>Rhodospirillales</taxon>
        <taxon>Azospirillaceae</taxon>
        <taxon>Azospirillum</taxon>
    </lineage>
</organism>
<sequence>MSTAAGTPPGGMDGSVGTGGEQRLAAVTGGTGFLGRAVVAALVRNGWRVRLLARRDPGHPQLPTGGVEVVSGDLGADERLHRLVEGADAVVHAAGLIKARSREEFMRTNRDGSSRIARAVATTAPDARLVLVSSLAAREPQLSDYAASKRAGEEAATSACGRASWVVLRPSAIYGPWDRETFPIFRSARAWAMPLFHGPASRLCLIHVEDAAAAVVAMCAGGPSEAVFELSDERREGYPWRVVLEEAARAVGGSGRILPVPASVVTLAGALAGAVGPLVGRTPMLTSGKAREMLHADWSSSAAVQPPAGWWAPRIGLRDGFAATAKWYSDAAWM</sequence>
<dbReference type="InterPro" id="IPR036291">
    <property type="entry name" value="NAD(P)-bd_dom_sf"/>
</dbReference>
<dbReference type="SMART" id="SM00822">
    <property type="entry name" value="PKS_KR"/>
    <property type="match status" value="1"/>
</dbReference>
<name>A0ABU0MNJ8_9PROT</name>
<feature type="domain" description="Ketoreductase" evidence="1">
    <location>
        <begin position="23"/>
        <end position="176"/>
    </location>
</feature>
<evidence type="ECO:0000313" key="3">
    <source>
        <dbReference type="Proteomes" id="UP001244552"/>
    </source>
</evidence>
<dbReference type="InterPro" id="IPR001509">
    <property type="entry name" value="Epimerase_deHydtase"/>
</dbReference>
<accession>A0ABU0MNJ8</accession>
<dbReference type="Gene3D" id="3.40.50.720">
    <property type="entry name" value="NAD(P)-binding Rossmann-like Domain"/>
    <property type="match status" value="1"/>
</dbReference>
<dbReference type="InterPro" id="IPR057326">
    <property type="entry name" value="KR_dom"/>
</dbReference>
<proteinExistence type="predicted"/>
<dbReference type="Proteomes" id="UP001244552">
    <property type="component" value="Unassembled WGS sequence"/>
</dbReference>
<comment type="caution">
    <text evidence="2">The sequence shown here is derived from an EMBL/GenBank/DDBJ whole genome shotgun (WGS) entry which is preliminary data.</text>
</comment>
<dbReference type="Pfam" id="PF01370">
    <property type="entry name" value="Epimerase"/>
    <property type="match status" value="1"/>
</dbReference>
<gene>
    <name evidence="2" type="ORF">QO018_003781</name>
</gene>
<dbReference type="PANTHER" id="PTHR12126">
    <property type="entry name" value="NADH-UBIQUINONE OXIDOREDUCTASE 39 KDA SUBUNIT-RELATED"/>
    <property type="match status" value="1"/>
</dbReference>
<evidence type="ECO:0000259" key="1">
    <source>
        <dbReference type="SMART" id="SM00822"/>
    </source>
</evidence>
<dbReference type="PANTHER" id="PTHR12126:SF11">
    <property type="entry name" value="NADH DEHYDROGENASE [UBIQUINONE] 1 ALPHA SUBCOMPLEX SUBUNIT 9, MITOCHONDRIAL"/>
    <property type="match status" value="1"/>
</dbReference>
<keyword evidence="3" id="KW-1185">Reference proteome</keyword>
<dbReference type="RefSeq" id="WP_209984766.1">
    <property type="nucleotide sequence ID" value="NZ_JAGINO010000015.1"/>
</dbReference>
<dbReference type="EMBL" id="JAUSVU010000014">
    <property type="protein sequence ID" value="MDQ0534904.1"/>
    <property type="molecule type" value="Genomic_DNA"/>
</dbReference>
<evidence type="ECO:0000313" key="2">
    <source>
        <dbReference type="EMBL" id="MDQ0534904.1"/>
    </source>
</evidence>
<protein>
    <submittedName>
        <fullName evidence="2">Nucleoside-diphosphate-sugar epimerase</fullName>
    </submittedName>
</protein>
<dbReference type="InterPro" id="IPR051207">
    <property type="entry name" value="ComplexI_NDUFA9_subunit"/>
</dbReference>
<dbReference type="SUPFAM" id="SSF51735">
    <property type="entry name" value="NAD(P)-binding Rossmann-fold domains"/>
    <property type="match status" value="1"/>
</dbReference>